<evidence type="ECO:0000313" key="11">
    <source>
        <dbReference type="Proteomes" id="UP001500755"/>
    </source>
</evidence>
<feature type="transmembrane region" description="Helical" evidence="9">
    <location>
        <begin position="35"/>
        <end position="61"/>
    </location>
</feature>
<evidence type="ECO:0000256" key="2">
    <source>
        <dbReference type="ARBA" id="ARBA00004829"/>
    </source>
</evidence>
<keyword evidence="6 9" id="KW-0472">Membrane</keyword>
<keyword evidence="11" id="KW-1185">Reference proteome</keyword>
<evidence type="ECO:0008006" key="12">
    <source>
        <dbReference type="Google" id="ProtNLM"/>
    </source>
</evidence>
<evidence type="ECO:0000313" key="10">
    <source>
        <dbReference type="EMBL" id="GAA2011799.1"/>
    </source>
</evidence>
<comment type="caution">
    <text evidence="10">The sequence shown here is derived from an EMBL/GenBank/DDBJ whole genome shotgun (WGS) entry which is preliminary data.</text>
</comment>
<evidence type="ECO:0000256" key="1">
    <source>
        <dbReference type="ARBA" id="ARBA00004141"/>
    </source>
</evidence>
<dbReference type="NCBIfam" id="TIGR03462">
    <property type="entry name" value="CarR_dom_SF"/>
    <property type="match status" value="1"/>
</dbReference>
<proteinExistence type="predicted"/>
<keyword evidence="3 9" id="KW-0812">Transmembrane</keyword>
<name>A0ABP5F1C6_9MICO</name>
<feature type="compositionally biased region" description="Basic and acidic residues" evidence="8">
    <location>
        <begin position="128"/>
        <end position="156"/>
    </location>
</feature>
<feature type="transmembrane region" description="Helical" evidence="9">
    <location>
        <begin position="81"/>
        <end position="102"/>
    </location>
</feature>
<feature type="transmembrane region" description="Helical" evidence="9">
    <location>
        <begin position="6"/>
        <end position="23"/>
    </location>
</feature>
<evidence type="ECO:0000256" key="8">
    <source>
        <dbReference type="SAM" id="MobiDB-lite"/>
    </source>
</evidence>
<sequence>MKWLYLGCLLFSTFGMCMLDLRYRLFWFAHWRRAALVHGFGVLVFLLWDVAGILTGSFSQGDSPYFSGISLAPEMSLEEPFFLFFLCWITMNVYCGSARLVSRARGGRAGSRTASEPNPADAPARSGAPERSDTTERPAASERPATSERTEQRGTA</sequence>
<evidence type="ECO:0000256" key="4">
    <source>
        <dbReference type="ARBA" id="ARBA00022746"/>
    </source>
</evidence>
<reference evidence="11" key="1">
    <citation type="journal article" date="2019" name="Int. J. Syst. Evol. Microbiol.">
        <title>The Global Catalogue of Microorganisms (GCM) 10K type strain sequencing project: providing services to taxonomists for standard genome sequencing and annotation.</title>
        <authorList>
            <consortium name="The Broad Institute Genomics Platform"/>
            <consortium name="The Broad Institute Genome Sequencing Center for Infectious Disease"/>
            <person name="Wu L."/>
            <person name="Ma J."/>
        </authorList>
    </citation>
    <scope>NUCLEOTIDE SEQUENCE [LARGE SCALE GENOMIC DNA]</scope>
    <source>
        <strain evidence="11">JCM 14546</strain>
    </source>
</reference>
<keyword evidence="5 9" id="KW-1133">Transmembrane helix</keyword>
<comment type="subcellular location">
    <subcellularLocation>
        <location evidence="1">Membrane</location>
        <topology evidence="1">Multi-pass membrane protein</topology>
    </subcellularLocation>
</comment>
<evidence type="ECO:0000256" key="7">
    <source>
        <dbReference type="ARBA" id="ARBA00023235"/>
    </source>
</evidence>
<keyword evidence="7" id="KW-0413">Isomerase</keyword>
<feature type="compositionally biased region" description="Low complexity" evidence="8">
    <location>
        <begin position="106"/>
        <end position="115"/>
    </location>
</feature>
<keyword evidence="4" id="KW-0125">Carotenoid biosynthesis</keyword>
<accession>A0ABP5F1C6</accession>
<feature type="region of interest" description="Disordered" evidence="8">
    <location>
        <begin position="106"/>
        <end position="156"/>
    </location>
</feature>
<evidence type="ECO:0000256" key="6">
    <source>
        <dbReference type="ARBA" id="ARBA00023136"/>
    </source>
</evidence>
<dbReference type="EMBL" id="BAAANO010000023">
    <property type="protein sequence ID" value="GAA2011799.1"/>
    <property type="molecule type" value="Genomic_DNA"/>
</dbReference>
<dbReference type="RefSeq" id="WP_344310022.1">
    <property type="nucleotide sequence ID" value="NZ_BAAANO010000023.1"/>
</dbReference>
<dbReference type="InterPro" id="IPR017825">
    <property type="entry name" value="Lycopene_cyclase_dom"/>
</dbReference>
<evidence type="ECO:0000256" key="3">
    <source>
        <dbReference type="ARBA" id="ARBA00022692"/>
    </source>
</evidence>
<protein>
    <recommendedName>
        <fullName evidence="12">Lycopene cyclase domain-containing protein</fullName>
    </recommendedName>
</protein>
<gene>
    <name evidence="10" type="ORF">GCM10009755_24030</name>
</gene>
<evidence type="ECO:0000256" key="9">
    <source>
        <dbReference type="SAM" id="Phobius"/>
    </source>
</evidence>
<dbReference type="Proteomes" id="UP001500755">
    <property type="component" value="Unassembled WGS sequence"/>
</dbReference>
<evidence type="ECO:0000256" key="5">
    <source>
        <dbReference type="ARBA" id="ARBA00022989"/>
    </source>
</evidence>
<organism evidence="10 11">
    <name type="scientific">Brevibacterium samyangense</name>
    <dbReference type="NCBI Taxonomy" id="366888"/>
    <lineage>
        <taxon>Bacteria</taxon>
        <taxon>Bacillati</taxon>
        <taxon>Actinomycetota</taxon>
        <taxon>Actinomycetes</taxon>
        <taxon>Micrococcales</taxon>
        <taxon>Brevibacteriaceae</taxon>
        <taxon>Brevibacterium</taxon>
    </lineage>
</organism>
<comment type="pathway">
    <text evidence="2">Carotenoid biosynthesis.</text>
</comment>